<dbReference type="InterPro" id="IPR036652">
    <property type="entry name" value="YjeF_N_dom_sf"/>
</dbReference>
<feature type="binding site" evidence="18">
    <location>
        <begin position="126"/>
        <end position="132"/>
    </location>
    <ligand>
        <name>(6S)-NADPHX</name>
        <dbReference type="ChEBI" id="CHEBI:64076"/>
    </ligand>
</feature>
<dbReference type="PATRIC" id="fig|1215343.11.peg.390"/>
<keyword evidence="9 18" id="KW-0630">Potassium</keyword>
<evidence type="ECO:0000256" key="14">
    <source>
        <dbReference type="ARBA" id="ARBA00025153"/>
    </source>
</evidence>
<dbReference type="EC" id="4.2.1.136" evidence="19"/>
<dbReference type="Gene3D" id="3.40.50.10260">
    <property type="entry name" value="YjeF N-terminal domain"/>
    <property type="match status" value="1"/>
</dbReference>
<proteinExistence type="inferred from homology"/>
<dbReference type="PANTHER" id="PTHR12592">
    <property type="entry name" value="ATP-DEPENDENT (S)-NAD(P)H-HYDRATE DEHYDRATASE FAMILY MEMBER"/>
    <property type="match status" value="1"/>
</dbReference>
<evidence type="ECO:0000313" key="22">
    <source>
        <dbReference type="EMBL" id="AGA64373.1"/>
    </source>
</evidence>
<name>L0EUM4_LIBCB</name>
<feature type="binding site" evidence="17">
    <location>
        <position position="439"/>
    </location>
    <ligand>
        <name>(6S)-NADPHX</name>
        <dbReference type="ChEBI" id="CHEBI:64076"/>
    </ligand>
</feature>
<feature type="binding site" evidence="18">
    <location>
        <position position="122"/>
    </location>
    <ligand>
        <name>K(+)</name>
        <dbReference type="ChEBI" id="CHEBI:29103"/>
    </ligand>
</feature>
<dbReference type="STRING" id="1215343.B488_03810"/>
<evidence type="ECO:0000259" key="20">
    <source>
        <dbReference type="PROSITE" id="PS51383"/>
    </source>
</evidence>
<comment type="function">
    <text evidence="18">Catalyzes the epimerization of the S- and R-forms of NAD(P)HX, a damaged form of NAD(P)H that is a result of enzymatic or heat-dependent hydration. This is a prerequisite for the S-specific NAD(P)H-hydrate dehydratase to allow the repair of both epimers of NAD(P)HX.</text>
</comment>
<keyword evidence="7 17" id="KW-0067">ATP-binding</keyword>
<keyword evidence="6 17" id="KW-0547">Nucleotide-binding</keyword>
<feature type="domain" description="YjeF C-terminal" evidence="20">
    <location>
        <begin position="222"/>
        <end position="491"/>
    </location>
</feature>
<dbReference type="HAMAP" id="MF_01965">
    <property type="entry name" value="NADHX_dehydratase"/>
    <property type="match status" value="1"/>
</dbReference>
<reference evidence="22 23" key="1">
    <citation type="journal article" date="2012" name="Stand. Genomic Sci.">
        <title>Complete genome sequence of Liberibacter crescens BT-1.</title>
        <authorList>
            <person name="Leonard M.T."/>
            <person name="Fagen J.R."/>
            <person name="Davis-Richardson A.G."/>
            <person name="Davis M.J."/>
            <person name="Triplett E.W."/>
        </authorList>
    </citation>
    <scope>NUCLEOTIDE SEQUENCE [LARGE SCALE GENOMIC DNA]</scope>
    <source>
        <strain evidence="22 23">BT-1</strain>
    </source>
</reference>
<dbReference type="Pfam" id="PF01256">
    <property type="entry name" value="Carb_kinase"/>
    <property type="match status" value="1"/>
</dbReference>
<dbReference type="GO" id="GO:0046872">
    <property type="term" value="F:metal ion binding"/>
    <property type="evidence" value="ECO:0007669"/>
    <property type="project" value="UniProtKB-UniRule"/>
</dbReference>
<gene>
    <name evidence="18" type="primary">nnrE</name>
    <name evidence="17" type="synonym">nnrD</name>
    <name evidence="22" type="ordered locus">B488_03810</name>
</gene>
<dbReference type="PIRSF" id="PIRSF017184">
    <property type="entry name" value="Nnr"/>
    <property type="match status" value="1"/>
</dbReference>
<evidence type="ECO:0000256" key="2">
    <source>
        <dbReference type="ARBA" id="ARBA00000909"/>
    </source>
</evidence>
<feature type="binding site" evidence="18">
    <location>
        <position position="63"/>
    </location>
    <ligand>
        <name>K(+)</name>
        <dbReference type="ChEBI" id="CHEBI:29103"/>
    </ligand>
</feature>
<comment type="catalytic activity">
    <reaction evidence="16 17 19">
        <text>(6S)-NADPHX + ADP = AMP + phosphate + NADPH + H(+)</text>
        <dbReference type="Rhea" id="RHEA:32235"/>
        <dbReference type="ChEBI" id="CHEBI:15378"/>
        <dbReference type="ChEBI" id="CHEBI:43474"/>
        <dbReference type="ChEBI" id="CHEBI:57783"/>
        <dbReference type="ChEBI" id="CHEBI:64076"/>
        <dbReference type="ChEBI" id="CHEBI:456215"/>
        <dbReference type="ChEBI" id="CHEBI:456216"/>
        <dbReference type="EC" id="4.2.1.136"/>
    </reaction>
</comment>
<dbReference type="InterPro" id="IPR000631">
    <property type="entry name" value="CARKD"/>
</dbReference>
<dbReference type="PROSITE" id="PS51383">
    <property type="entry name" value="YJEF_C_3"/>
    <property type="match status" value="1"/>
</dbReference>
<dbReference type="SUPFAM" id="SSF64153">
    <property type="entry name" value="YjeF N-terminal domain-like"/>
    <property type="match status" value="1"/>
</dbReference>
<dbReference type="EC" id="5.1.99.6" evidence="19"/>
<accession>L0EUM4</accession>
<dbReference type="InterPro" id="IPR004443">
    <property type="entry name" value="YjeF_N_dom"/>
</dbReference>
<evidence type="ECO:0000256" key="17">
    <source>
        <dbReference type="HAMAP-Rule" id="MF_01965"/>
    </source>
</evidence>
<comment type="catalytic activity">
    <reaction evidence="1 18 19">
        <text>(6R)-NADHX = (6S)-NADHX</text>
        <dbReference type="Rhea" id="RHEA:32215"/>
        <dbReference type="ChEBI" id="CHEBI:64074"/>
        <dbReference type="ChEBI" id="CHEBI:64075"/>
        <dbReference type="EC" id="5.1.99.6"/>
    </reaction>
</comment>
<dbReference type="Pfam" id="PF03853">
    <property type="entry name" value="YjeF_N"/>
    <property type="match status" value="1"/>
</dbReference>
<organism evidence="22 23">
    <name type="scientific">Liberibacter crescens (strain BT-1)</name>
    <dbReference type="NCBI Taxonomy" id="1215343"/>
    <lineage>
        <taxon>Bacteria</taxon>
        <taxon>Pseudomonadati</taxon>
        <taxon>Pseudomonadota</taxon>
        <taxon>Alphaproteobacteria</taxon>
        <taxon>Hyphomicrobiales</taxon>
        <taxon>Rhizobiaceae</taxon>
        <taxon>Liberibacter</taxon>
    </lineage>
</organism>
<comment type="catalytic activity">
    <reaction evidence="2 18 19">
        <text>(6R)-NADPHX = (6S)-NADPHX</text>
        <dbReference type="Rhea" id="RHEA:32227"/>
        <dbReference type="ChEBI" id="CHEBI:64076"/>
        <dbReference type="ChEBI" id="CHEBI:64077"/>
        <dbReference type="EC" id="5.1.99.6"/>
    </reaction>
</comment>
<feature type="binding site" evidence="17">
    <location>
        <begin position="409"/>
        <end position="413"/>
    </location>
    <ligand>
        <name>AMP</name>
        <dbReference type="ChEBI" id="CHEBI:456215"/>
    </ligand>
</feature>
<comment type="similarity">
    <text evidence="17">Belongs to the NnrD/CARKD family.</text>
</comment>
<dbReference type="GO" id="GO:0046496">
    <property type="term" value="P:nicotinamide nucleotide metabolic process"/>
    <property type="evidence" value="ECO:0007669"/>
    <property type="project" value="UniProtKB-UniRule"/>
</dbReference>
<dbReference type="NCBIfam" id="TIGR00197">
    <property type="entry name" value="yjeF_nterm"/>
    <property type="match status" value="1"/>
</dbReference>
<feature type="binding site" evidence="17">
    <location>
        <position position="321"/>
    </location>
    <ligand>
        <name>(6S)-NADPHX</name>
        <dbReference type="ChEBI" id="CHEBI:64076"/>
    </ligand>
</feature>
<evidence type="ECO:0000256" key="15">
    <source>
        <dbReference type="ARBA" id="ARBA00048238"/>
    </source>
</evidence>
<evidence type="ECO:0000256" key="18">
    <source>
        <dbReference type="HAMAP-Rule" id="MF_01966"/>
    </source>
</evidence>
<keyword evidence="8 17" id="KW-0521">NADP</keyword>
<keyword evidence="23" id="KW-1185">Reference proteome</keyword>
<dbReference type="AlphaFoldDB" id="L0EUM4"/>
<feature type="binding site" evidence="18">
    <location>
        <position position="158"/>
    </location>
    <ligand>
        <name>K(+)</name>
        <dbReference type="ChEBI" id="CHEBI:29103"/>
    </ligand>
</feature>
<comment type="catalytic activity">
    <reaction evidence="15 17 19">
        <text>(6S)-NADHX + ADP = AMP + phosphate + NADH + H(+)</text>
        <dbReference type="Rhea" id="RHEA:32223"/>
        <dbReference type="ChEBI" id="CHEBI:15378"/>
        <dbReference type="ChEBI" id="CHEBI:43474"/>
        <dbReference type="ChEBI" id="CHEBI:57945"/>
        <dbReference type="ChEBI" id="CHEBI:64074"/>
        <dbReference type="ChEBI" id="CHEBI:456215"/>
        <dbReference type="ChEBI" id="CHEBI:456216"/>
        <dbReference type="EC" id="4.2.1.136"/>
    </reaction>
</comment>
<dbReference type="CDD" id="cd01171">
    <property type="entry name" value="YXKO-related"/>
    <property type="match status" value="1"/>
</dbReference>
<evidence type="ECO:0000256" key="3">
    <source>
        <dbReference type="ARBA" id="ARBA00006001"/>
    </source>
</evidence>
<dbReference type="InterPro" id="IPR029056">
    <property type="entry name" value="Ribokinase-like"/>
</dbReference>
<dbReference type="GO" id="GO:0052856">
    <property type="term" value="F:NAD(P)HX epimerase activity"/>
    <property type="evidence" value="ECO:0007669"/>
    <property type="project" value="UniProtKB-UniRule"/>
</dbReference>
<dbReference type="GO" id="GO:0110051">
    <property type="term" value="P:metabolite repair"/>
    <property type="evidence" value="ECO:0007669"/>
    <property type="project" value="TreeGrafter"/>
</dbReference>
<evidence type="ECO:0000256" key="9">
    <source>
        <dbReference type="ARBA" id="ARBA00022958"/>
    </source>
</evidence>
<evidence type="ECO:0000256" key="4">
    <source>
        <dbReference type="ARBA" id="ARBA00009524"/>
    </source>
</evidence>
<keyword evidence="10 17" id="KW-0520">NAD</keyword>
<comment type="cofactor">
    <cofactor evidence="18 19">
        <name>K(+)</name>
        <dbReference type="ChEBI" id="CHEBI:29103"/>
    </cofactor>
    <text evidence="18 19">Binds 1 potassium ion per subunit.</text>
</comment>
<keyword evidence="5 18" id="KW-0479">Metal-binding</keyword>
<dbReference type="Proteomes" id="UP000010799">
    <property type="component" value="Chromosome"/>
</dbReference>
<feature type="domain" description="YjeF N-terminal" evidence="21">
    <location>
        <begin position="14"/>
        <end position="212"/>
    </location>
</feature>
<dbReference type="NCBIfam" id="TIGR00196">
    <property type="entry name" value="yjeF_cterm"/>
    <property type="match status" value="1"/>
</dbReference>
<feature type="binding site" evidence="17">
    <location>
        <position position="257"/>
    </location>
    <ligand>
        <name>(6S)-NADPHX</name>
        <dbReference type="ChEBI" id="CHEBI:64076"/>
    </ligand>
</feature>
<comment type="subunit">
    <text evidence="17">Homotetramer.</text>
</comment>
<evidence type="ECO:0000256" key="10">
    <source>
        <dbReference type="ARBA" id="ARBA00023027"/>
    </source>
</evidence>
<dbReference type="GO" id="GO:0005524">
    <property type="term" value="F:ATP binding"/>
    <property type="evidence" value="ECO:0007669"/>
    <property type="project" value="UniProtKB-UniRule"/>
</dbReference>
<comment type="function">
    <text evidence="17">Catalyzes the dehydration of the S-form of NAD(P)HX at the expense of ADP, which is converted to AMP. Together with NAD(P)HX epimerase, which catalyzes the epimerization of the S- and R-forms, the enzyme allows the repair of both epimers of NAD(P)HX, a damaged form of NAD(P)H that is a result of enzymatic or heat-dependent hydration.</text>
</comment>
<evidence type="ECO:0000256" key="6">
    <source>
        <dbReference type="ARBA" id="ARBA00022741"/>
    </source>
</evidence>
<evidence type="ECO:0000256" key="1">
    <source>
        <dbReference type="ARBA" id="ARBA00000013"/>
    </source>
</evidence>
<evidence type="ECO:0000256" key="11">
    <source>
        <dbReference type="ARBA" id="ARBA00023235"/>
    </source>
</evidence>
<keyword evidence="13" id="KW-0511">Multifunctional enzyme</keyword>
<evidence type="ECO:0000256" key="13">
    <source>
        <dbReference type="ARBA" id="ARBA00023268"/>
    </source>
</evidence>
<evidence type="ECO:0000256" key="19">
    <source>
        <dbReference type="PIRNR" id="PIRNR017184"/>
    </source>
</evidence>
<dbReference type="EMBL" id="CP003789">
    <property type="protein sequence ID" value="AGA64373.1"/>
    <property type="molecule type" value="Genomic_DNA"/>
</dbReference>
<dbReference type="KEGG" id="lcc:B488_03810"/>
<comment type="similarity">
    <text evidence="4 19">In the C-terminal section; belongs to the NnrD/CARKD family.</text>
</comment>
<feature type="binding site" evidence="17">
    <location>
        <position position="438"/>
    </location>
    <ligand>
        <name>AMP</name>
        <dbReference type="ChEBI" id="CHEBI:456215"/>
    </ligand>
</feature>
<dbReference type="GO" id="GO:0052855">
    <property type="term" value="F:ADP-dependent NAD(P)H-hydrate dehydratase activity"/>
    <property type="evidence" value="ECO:0007669"/>
    <property type="project" value="UniProtKB-UniRule"/>
</dbReference>
<dbReference type="InterPro" id="IPR030677">
    <property type="entry name" value="Nnr"/>
</dbReference>
<evidence type="ECO:0000256" key="7">
    <source>
        <dbReference type="ARBA" id="ARBA00022840"/>
    </source>
</evidence>
<sequence length="491" mass="52507">MGSLSEIFLTPSEMLKAEQLAARVCDIDSWTLMQKAGQAVAESALRLFPEACRYVIFCGPGGNGGDGYITAKILFEHGMPVVVYRLGHDKLSDDCKHARSICPVTPLPLDQWYPVPGDVVIDALFGGGLSRDMPTEAVNVVRLTLSYKIPVISVDFPSGVCGETGKIRGFSFRASYSITFMTRKSGHVLLPGRDLCGVIEIVNIGIPHRFLLSAWQGIRENTPSLWKDVMPKLRPDIHKYQRGYLGVFSGKESSSGAGRLAAQAGLKSGAGVVTLAVPSSALNINASSLTAVMLRVIDTEDNLNVWLSDQRRLSAFVLGPGFGDLEKARRFVALLSLYPLVLDADGITAFQNCPELLFSYFNKQTTRLVMTPHEGEFSRIFPDIAASSQGKIDKAKAAAIRSGAVIVYKGGDTVIAGPDGRVLINTNASSNLATAGSGDILSGIIGAHLATGVPAFEAAAAAVWRHGEAAYFAGKTMTAEDLIQSIQCLPE</sequence>
<evidence type="ECO:0000259" key="21">
    <source>
        <dbReference type="PROSITE" id="PS51385"/>
    </source>
</evidence>
<feature type="binding site" evidence="18">
    <location>
        <position position="155"/>
    </location>
    <ligand>
        <name>(6S)-NADPHX</name>
        <dbReference type="ChEBI" id="CHEBI:64076"/>
    </ligand>
</feature>
<comment type="caution">
    <text evidence="18">Lacks conserved residue(s) required for the propagation of feature annotation.</text>
</comment>
<dbReference type="PANTHER" id="PTHR12592:SF0">
    <property type="entry name" value="ATP-DEPENDENT (S)-NAD(P)H-HYDRATE DEHYDRATASE"/>
    <property type="match status" value="1"/>
</dbReference>
<evidence type="ECO:0000256" key="8">
    <source>
        <dbReference type="ARBA" id="ARBA00022857"/>
    </source>
</evidence>
<comment type="similarity">
    <text evidence="18">Belongs to the NnrE/AIBP family.</text>
</comment>
<keyword evidence="12 17" id="KW-0456">Lyase</keyword>
<evidence type="ECO:0000313" key="23">
    <source>
        <dbReference type="Proteomes" id="UP000010799"/>
    </source>
</evidence>
<dbReference type="eggNOG" id="COG0062">
    <property type="taxonomic scope" value="Bacteria"/>
</dbReference>
<comment type="cofactor">
    <cofactor evidence="17">
        <name>Mg(2+)</name>
        <dbReference type="ChEBI" id="CHEBI:18420"/>
    </cofactor>
</comment>
<evidence type="ECO:0000256" key="16">
    <source>
        <dbReference type="ARBA" id="ARBA00049209"/>
    </source>
</evidence>
<feature type="binding site" evidence="17">
    <location>
        <position position="373"/>
    </location>
    <ligand>
        <name>(6S)-NADPHX</name>
        <dbReference type="ChEBI" id="CHEBI:64076"/>
    </ligand>
</feature>
<evidence type="ECO:0000256" key="5">
    <source>
        <dbReference type="ARBA" id="ARBA00022723"/>
    </source>
</evidence>
<dbReference type="SUPFAM" id="SSF53613">
    <property type="entry name" value="Ribokinase-like"/>
    <property type="match status" value="1"/>
</dbReference>
<evidence type="ECO:0000256" key="12">
    <source>
        <dbReference type="ARBA" id="ARBA00023239"/>
    </source>
</evidence>
<dbReference type="Gene3D" id="3.40.1190.20">
    <property type="match status" value="1"/>
</dbReference>
<dbReference type="HOGENOM" id="CLU_024853_4_1_5"/>
<protein>
    <recommendedName>
        <fullName evidence="19">Bifunctional NAD(P)H-hydrate repair enzyme</fullName>
    </recommendedName>
    <alternativeName>
        <fullName evidence="19">Nicotinamide nucleotide repair protein</fullName>
    </alternativeName>
    <domain>
        <recommendedName>
            <fullName evidence="19">ADP-dependent (S)-NAD(P)H-hydrate dehydratase</fullName>
            <ecNumber evidence="19">4.2.1.136</ecNumber>
        </recommendedName>
        <alternativeName>
            <fullName evidence="19">ADP-dependent NAD(P)HX dehydratase</fullName>
        </alternativeName>
    </domain>
    <domain>
        <recommendedName>
            <fullName evidence="19">NAD(P)H-hydrate epimerase</fullName>
            <ecNumber evidence="19">5.1.99.6</ecNumber>
        </recommendedName>
    </domain>
</protein>
<comment type="similarity">
    <text evidence="3 19">In the N-terminal section; belongs to the NnrE/AIBP family.</text>
</comment>
<dbReference type="HAMAP" id="MF_01966">
    <property type="entry name" value="NADHX_epimerase"/>
    <property type="match status" value="1"/>
</dbReference>
<feature type="binding site" evidence="18">
    <location>
        <begin position="62"/>
        <end position="66"/>
    </location>
    <ligand>
        <name>(6S)-NADPHX</name>
        <dbReference type="ChEBI" id="CHEBI:64076"/>
    </ligand>
</feature>
<dbReference type="PROSITE" id="PS51385">
    <property type="entry name" value="YJEF_N"/>
    <property type="match status" value="1"/>
</dbReference>
<keyword evidence="11 18" id="KW-0413">Isomerase</keyword>
<comment type="function">
    <text evidence="14 19">Bifunctional enzyme that catalyzes the epimerization of the S- and R-forms of NAD(P)HX and the dehydration of the S-form of NAD(P)HX at the expense of ADP, which is converted to AMP. This allows the repair of both epimers of NAD(P)HX, a damaged form of NAD(P)H that is a result of enzymatic or heat-dependent hydration.</text>
</comment>
<dbReference type="eggNOG" id="COG0063">
    <property type="taxonomic scope" value="Bacteria"/>
</dbReference>